<evidence type="ECO:0000256" key="1">
    <source>
        <dbReference type="SAM" id="Phobius"/>
    </source>
</evidence>
<organism evidence="2 3">
    <name type="scientific">Didymosphaeria variabile</name>
    <dbReference type="NCBI Taxonomy" id="1932322"/>
    <lineage>
        <taxon>Eukaryota</taxon>
        <taxon>Fungi</taxon>
        <taxon>Dikarya</taxon>
        <taxon>Ascomycota</taxon>
        <taxon>Pezizomycotina</taxon>
        <taxon>Dothideomycetes</taxon>
        <taxon>Pleosporomycetidae</taxon>
        <taxon>Pleosporales</taxon>
        <taxon>Massarineae</taxon>
        <taxon>Didymosphaeriaceae</taxon>
        <taxon>Didymosphaeria</taxon>
    </lineage>
</organism>
<name>A0A9W8XBZ5_9PLEO</name>
<evidence type="ECO:0000313" key="2">
    <source>
        <dbReference type="EMBL" id="KAJ4345673.1"/>
    </source>
</evidence>
<comment type="caution">
    <text evidence="2">The sequence shown here is derived from an EMBL/GenBank/DDBJ whole genome shotgun (WGS) entry which is preliminary data.</text>
</comment>
<reference evidence="2" key="1">
    <citation type="submission" date="2022-10" db="EMBL/GenBank/DDBJ databases">
        <title>Tapping the CABI collections for fungal endophytes: first genome assemblies for Collariella, Neodidymelliopsis, Ascochyta clinopodiicola, Didymella pomorum, Didymosphaeria variabile, Neocosmospora piperis and Neocucurbitaria cava.</title>
        <authorList>
            <person name="Hill R."/>
        </authorList>
    </citation>
    <scope>NUCLEOTIDE SEQUENCE</scope>
    <source>
        <strain evidence="2">IMI 356815</strain>
    </source>
</reference>
<keyword evidence="1" id="KW-0812">Transmembrane</keyword>
<dbReference type="Proteomes" id="UP001140513">
    <property type="component" value="Unassembled WGS sequence"/>
</dbReference>
<dbReference type="EMBL" id="JAPEUX010000009">
    <property type="protein sequence ID" value="KAJ4345673.1"/>
    <property type="molecule type" value="Genomic_DNA"/>
</dbReference>
<gene>
    <name evidence="2" type="ORF">N0V89_011808</name>
</gene>
<feature type="transmembrane region" description="Helical" evidence="1">
    <location>
        <begin position="21"/>
        <end position="40"/>
    </location>
</feature>
<dbReference type="AlphaFoldDB" id="A0A9W8XBZ5"/>
<dbReference type="GeneID" id="80915338"/>
<sequence length="75" mass="8335">MESAPNRVQRVYHYGVRLINLVSEAIAPLMAAGLILVFQILWVASFIVFLSVFLAMVIVGTTVLVKFGKLWSLRG</sequence>
<feature type="transmembrane region" description="Helical" evidence="1">
    <location>
        <begin position="46"/>
        <end position="65"/>
    </location>
</feature>
<evidence type="ECO:0000313" key="3">
    <source>
        <dbReference type="Proteomes" id="UP001140513"/>
    </source>
</evidence>
<keyword evidence="3" id="KW-1185">Reference proteome</keyword>
<protein>
    <submittedName>
        <fullName evidence="2">Uncharacterized protein</fullName>
    </submittedName>
</protein>
<keyword evidence="1" id="KW-1133">Transmembrane helix</keyword>
<accession>A0A9W8XBZ5</accession>
<proteinExistence type="predicted"/>
<keyword evidence="1" id="KW-0472">Membrane</keyword>
<dbReference type="RefSeq" id="XP_056065837.1">
    <property type="nucleotide sequence ID" value="XM_056220534.1"/>
</dbReference>